<dbReference type="Gene3D" id="3.10.20.30">
    <property type="match status" value="1"/>
</dbReference>
<proteinExistence type="predicted"/>
<sequence length="66" mass="6937">MEIRVNGSSRHFAGDLTVAALLELVDAPKTGVAVAIDSSVVRRAEWPTTYVRDGAVVEILTAVQGG</sequence>
<gene>
    <name evidence="1" type="primary">thiS</name>
    <name evidence="1" type="ORF">ACFOUW_33335</name>
</gene>
<dbReference type="PANTHER" id="PTHR34472">
    <property type="entry name" value="SULFUR CARRIER PROTEIN THIS"/>
    <property type="match status" value="1"/>
</dbReference>
<protein>
    <submittedName>
        <fullName evidence="1">Sulfur carrier protein ThiS</fullName>
    </submittedName>
</protein>
<dbReference type="InterPro" id="IPR012675">
    <property type="entry name" value="Beta-grasp_dom_sf"/>
</dbReference>
<dbReference type="Pfam" id="PF02597">
    <property type="entry name" value="ThiS"/>
    <property type="match status" value="1"/>
</dbReference>
<evidence type="ECO:0000313" key="1">
    <source>
        <dbReference type="EMBL" id="MFC3765759.1"/>
    </source>
</evidence>
<keyword evidence="2" id="KW-1185">Reference proteome</keyword>
<accession>A0ABV7YP06</accession>
<dbReference type="EMBL" id="JBHRZH010000043">
    <property type="protein sequence ID" value="MFC3765759.1"/>
    <property type="molecule type" value="Genomic_DNA"/>
</dbReference>
<dbReference type="InterPro" id="IPR016155">
    <property type="entry name" value="Mopterin_synth/thiamin_S_b"/>
</dbReference>
<comment type="caution">
    <text evidence="1">The sequence shown here is derived from an EMBL/GenBank/DDBJ whole genome shotgun (WGS) entry which is preliminary data.</text>
</comment>
<dbReference type="SUPFAM" id="SSF54285">
    <property type="entry name" value="MoaD/ThiS"/>
    <property type="match status" value="1"/>
</dbReference>
<dbReference type="NCBIfam" id="TIGR01683">
    <property type="entry name" value="thiS"/>
    <property type="match status" value="1"/>
</dbReference>
<dbReference type="InterPro" id="IPR003749">
    <property type="entry name" value="ThiS/MoaD-like"/>
</dbReference>
<dbReference type="CDD" id="cd00565">
    <property type="entry name" value="Ubl_ThiS"/>
    <property type="match status" value="1"/>
</dbReference>
<reference evidence="2" key="1">
    <citation type="journal article" date="2019" name="Int. J. Syst. Evol. Microbiol.">
        <title>The Global Catalogue of Microorganisms (GCM) 10K type strain sequencing project: providing services to taxonomists for standard genome sequencing and annotation.</title>
        <authorList>
            <consortium name="The Broad Institute Genomics Platform"/>
            <consortium name="The Broad Institute Genome Sequencing Center for Infectious Disease"/>
            <person name="Wu L."/>
            <person name="Ma J."/>
        </authorList>
    </citation>
    <scope>NUCLEOTIDE SEQUENCE [LARGE SCALE GENOMIC DNA]</scope>
    <source>
        <strain evidence="2">CGMCC 4.7241</strain>
    </source>
</reference>
<dbReference type="InterPro" id="IPR010035">
    <property type="entry name" value="Thi_S"/>
</dbReference>
<dbReference type="PANTHER" id="PTHR34472:SF1">
    <property type="entry name" value="SULFUR CARRIER PROTEIN THIS"/>
    <property type="match status" value="1"/>
</dbReference>
<name>A0ABV7YP06_9ACTN</name>
<organism evidence="1 2">
    <name type="scientific">Tenggerimyces flavus</name>
    <dbReference type="NCBI Taxonomy" id="1708749"/>
    <lineage>
        <taxon>Bacteria</taxon>
        <taxon>Bacillati</taxon>
        <taxon>Actinomycetota</taxon>
        <taxon>Actinomycetes</taxon>
        <taxon>Propionibacteriales</taxon>
        <taxon>Nocardioidaceae</taxon>
        <taxon>Tenggerimyces</taxon>
    </lineage>
</organism>
<evidence type="ECO:0000313" key="2">
    <source>
        <dbReference type="Proteomes" id="UP001595699"/>
    </source>
</evidence>
<dbReference type="RefSeq" id="WP_205121032.1">
    <property type="nucleotide sequence ID" value="NZ_JAFBCM010000001.1"/>
</dbReference>
<dbReference type="Proteomes" id="UP001595699">
    <property type="component" value="Unassembled WGS sequence"/>
</dbReference>